<proteinExistence type="predicted"/>
<evidence type="ECO:0000256" key="1">
    <source>
        <dbReference type="SAM" id="Phobius"/>
    </source>
</evidence>
<comment type="caution">
    <text evidence="3">The sequence shown here is derived from an EMBL/GenBank/DDBJ whole genome shotgun (WGS) entry which is preliminary data.</text>
</comment>
<dbReference type="Gene3D" id="3.60.10.10">
    <property type="entry name" value="Endonuclease/exonuclease/phosphatase"/>
    <property type="match status" value="1"/>
</dbReference>
<dbReference type="AlphaFoldDB" id="A0A3N0BSR1"/>
<dbReference type="InterPro" id="IPR005135">
    <property type="entry name" value="Endo/exonuclease/phosphatase"/>
</dbReference>
<gene>
    <name evidence="3" type="ORF">D7004_11250</name>
</gene>
<organism evidence="3 4">
    <name type="scientific">Pedobacter jejuensis</name>
    <dbReference type="NCBI Taxonomy" id="1268550"/>
    <lineage>
        <taxon>Bacteria</taxon>
        <taxon>Pseudomonadati</taxon>
        <taxon>Bacteroidota</taxon>
        <taxon>Sphingobacteriia</taxon>
        <taxon>Sphingobacteriales</taxon>
        <taxon>Sphingobacteriaceae</taxon>
        <taxon>Pedobacter</taxon>
    </lineage>
</organism>
<feature type="transmembrane region" description="Helical" evidence="1">
    <location>
        <begin position="12"/>
        <end position="30"/>
    </location>
</feature>
<keyword evidence="3" id="KW-0378">Hydrolase</keyword>
<keyword evidence="3" id="KW-0540">Nuclease</keyword>
<protein>
    <submittedName>
        <fullName evidence="3">Endonuclease</fullName>
    </submittedName>
</protein>
<dbReference type="Proteomes" id="UP000274046">
    <property type="component" value="Unassembled WGS sequence"/>
</dbReference>
<dbReference type="Pfam" id="PF03372">
    <property type="entry name" value="Exo_endo_phos"/>
    <property type="match status" value="1"/>
</dbReference>
<keyword evidence="3" id="KW-0255">Endonuclease</keyword>
<accession>A0A3N0BSR1</accession>
<dbReference type="InterPro" id="IPR036691">
    <property type="entry name" value="Endo/exonu/phosph_ase_sf"/>
</dbReference>
<keyword evidence="4" id="KW-1185">Reference proteome</keyword>
<reference evidence="3 4" key="1">
    <citation type="submission" date="2018-10" db="EMBL/GenBank/DDBJ databases">
        <title>Genome sequencing of Pedobacter jejuensis TNB23.</title>
        <authorList>
            <person name="Cho Y.-J."/>
            <person name="Cho A."/>
            <person name="Kim O.-S."/>
        </authorList>
    </citation>
    <scope>NUCLEOTIDE SEQUENCE [LARGE SCALE GENOMIC DNA]</scope>
    <source>
        <strain evidence="3 4">TNB23</strain>
    </source>
</reference>
<sequence>MELTHDILNYLGIFLICSTIIPFIRHNFWIFRVFEYPRIQKLVLNLILIISLVIFLDSNKPIDIVVLAALSVNLIYLFYLIFPFTIFGKKQIVSSKLANNTNNLKLLIANVYQENRQSATYYGLIEKCKPDVILMVETNKWWQTQMDVLEKEYPYQIKVPLENTYGMLLYSKLELNGEVKFLVEEDIPSIETDVKLSSGQTVKLFCLHPQPPVPQENPRSTERDKEILLVAEKAKKCDLPVVVMGDLNDVAWSYTTELFGKISGLLDPRRGRGFFNSFNAKYFFLRFPLDHIFCSPDFSLSSIKRLKSCGSDHFPMWVNLQFNPEAEELNHVPEATQEDKALAEEKINTPT</sequence>
<name>A0A3N0BSR1_9SPHI</name>
<dbReference type="GO" id="GO:0004519">
    <property type="term" value="F:endonuclease activity"/>
    <property type="evidence" value="ECO:0007669"/>
    <property type="project" value="UniProtKB-KW"/>
</dbReference>
<evidence type="ECO:0000259" key="2">
    <source>
        <dbReference type="Pfam" id="PF03372"/>
    </source>
</evidence>
<feature type="transmembrane region" description="Helical" evidence="1">
    <location>
        <begin position="42"/>
        <end position="58"/>
    </location>
</feature>
<keyword evidence="1" id="KW-0812">Transmembrane</keyword>
<keyword evidence="1" id="KW-1133">Transmembrane helix</keyword>
<evidence type="ECO:0000313" key="3">
    <source>
        <dbReference type="EMBL" id="RNL52154.1"/>
    </source>
</evidence>
<feature type="domain" description="Endonuclease/exonuclease/phosphatase" evidence="2">
    <location>
        <begin position="110"/>
        <end position="313"/>
    </location>
</feature>
<evidence type="ECO:0000313" key="4">
    <source>
        <dbReference type="Proteomes" id="UP000274046"/>
    </source>
</evidence>
<dbReference type="EMBL" id="RBEE01000023">
    <property type="protein sequence ID" value="RNL52154.1"/>
    <property type="molecule type" value="Genomic_DNA"/>
</dbReference>
<dbReference type="OrthoDB" id="9796594at2"/>
<dbReference type="SUPFAM" id="SSF56219">
    <property type="entry name" value="DNase I-like"/>
    <property type="match status" value="1"/>
</dbReference>
<feature type="transmembrane region" description="Helical" evidence="1">
    <location>
        <begin position="64"/>
        <end position="87"/>
    </location>
</feature>
<keyword evidence="1" id="KW-0472">Membrane</keyword>